<comment type="function">
    <text evidence="13">Converts sphingomyelin to ceramide.</text>
</comment>
<keyword evidence="8" id="KW-0862">Zinc</keyword>
<evidence type="ECO:0000313" key="17">
    <source>
        <dbReference type="RefSeq" id="XP_013794032.2"/>
    </source>
</evidence>
<evidence type="ECO:0000313" key="16">
    <source>
        <dbReference type="Proteomes" id="UP000694941"/>
    </source>
</evidence>
<evidence type="ECO:0000313" key="21">
    <source>
        <dbReference type="RefSeq" id="XP_022237292.1"/>
    </source>
</evidence>
<proteinExistence type="inferred from homology"/>
<dbReference type="SUPFAM" id="SSF47862">
    <property type="entry name" value="Saposin"/>
    <property type="match status" value="1"/>
</dbReference>
<comment type="catalytic activity">
    <reaction evidence="12">
        <text>a sphingomyelin + H2O = phosphocholine + an N-acylsphing-4-enine + H(+)</text>
        <dbReference type="Rhea" id="RHEA:19253"/>
        <dbReference type="ChEBI" id="CHEBI:15377"/>
        <dbReference type="ChEBI" id="CHEBI:15378"/>
        <dbReference type="ChEBI" id="CHEBI:17636"/>
        <dbReference type="ChEBI" id="CHEBI:52639"/>
        <dbReference type="ChEBI" id="CHEBI:295975"/>
        <dbReference type="EC" id="3.1.4.12"/>
    </reaction>
    <physiologicalReaction direction="left-to-right" evidence="12">
        <dbReference type="Rhea" id="RHEA:19254"/>
    </physiologicalReaction>
</comment>
<evidence type="ECO:0000256" key="13">
    <source>
        <dbReference type="PIRNR" id="PIRNR000948"/>
    </source>
</evidence>
<keyword evidence="5" id="KW-0479">Metal-binding</keyword>
<evidence type="ECO:0000256" key="5">
    <source>
        <dbReference type="ARBA" id="ARBA00022723"/>
    </source>
</evidence>
<dbReference type="PANTHER" id="PTHR10340:SF34">
    <property type="entry name" value="SPHINGOMYELIN PHOSPHODIESTERASE"/>
    <property type="match status" value="1"/>
</dbReference>
<evidence type="ECO:0000256" key="12">
    <source>
        <dbReference type="ARBA" id="ARBA00047268"/>
    </source>
</evidence>
<keyword evidence="4" id="KW-0964">Secreted</keyword>
<dbReference type="InterPro" id="IPR029052">
    <property type="entry name" value="Metallo-depent_PP-like"/>
</dbReference>
<evidence type="ECO:0000313" key="18">
    <source>
        <dbReference type="RefSeq" id="XP_022237289.1"/>
    </source>
</evidence>
<keyword evidence="9" id="KW-1015">Disulfide bond</keyword>
<organism evidence="16 22">
    <name type="scientific">Limulus polyphemus</name>
    <name type="common">Atlantic horseshoe crab</name>
    <dbReference type="NCBI Taxonomy" id="6850"/>
    <lineage>
        <taxon>Eukaryota</taxon>
        <taxon>Metazoa</taxon>
        <taxon>Ecdysozoa</taxon>
        <taxon>Arthropoda</taxon>
        <taxon>Chelicerata</taxon>
        <taxon>Merostomata</taxon>
        <taxon>Xiphosura</taxon>
        <taxon>Limulidae</taxon>
        <taxon>Limulus</taxon>
    </lineage>
</organism>
<dbReference type="GeneID" id="106478068"/>
<reference evidence="17 18" key="1">
    <citation type="submission" date="2025-05" db="UniProtKB">
        <authorList>
            <consortium name="RefSeq"/>
        </authorList>
    </citation>
    <scope>IDENTIFICATION</scope>
    <source>
        <tissue evidence="17 18">Muscle</tissue>
    </source>
</reference>
<gene>
    <name evidence="17 18 19 20 21 22" type="primary">LOC106478068</name>
</gene>
<feature type="chain" id="PRO_5045023105" description="Sphingomyelin phosphodiesterase" evidence="14">
    <location>
        <begin position="27"/>
        <end position="643"/>
    </location>
</feature>
<comment type="similarity">
    <text evidence="3 13">Belongs to the acid sphingomyelinase family.</text>
</comment>
<keyword evidence="10" id="KW-0325">Glycoprotein</keyword>
<dbReference type="InterPro" id="IPR004843">
    <property type="entry name" value="Calcineurin-like_PHP"/>
</dbReference>
<dbReference type="SUPFAM" id="SSF56300">
    <property type="entry name" value="Metallo-dependent phosphatases"/>
    <property type="match status" value="1"/>
</dbReference>
<dbReference type="RefSeq" id="XP_022237292.1">
    <property type="nucleotide sequence ID" value="XM_022381584.1"/>
</dbReference>
<evidence type="ECO:0000256" key="9">
    <source>
        <dbReference type="ARBA" id="ARBA00023157"/>
    </source>
</evidence>
<dbReference type="RefSeq" id="XP_022237293.1">
    <property type="nucleotide sequence ID" value="XM_022381585.1"/>
</dbReference>
<name>A0ABM1S0Y8_LIMPO</name>
<dbReference type="RefSeq" id="XP_022237289.1">
    <property type="nucleotide sequence ID" value="XM_022381581.1"/>
</dbReference>
<evidence type="ECO:0000256" key="6">
    <source>
        <dbReference type="ARBA" id="ARBA00022729"/>
    </source>
</evidence>
<dbReference type="InterPro" id="IPR045473">
    <property type="entry name" value="ASM_C"/>
</dbReference>
<evidence type="ECO:0000313" key="22">
    <source>
        <dbReference type="RefSeq" id="XP_022237293.1"/>
    </source>
</evidence>
<evidence type="ECO:0000256" key="7">
    <source>
        <dbReference type="ARBA" id="ARBA00022801"/>
    </source>
</evidence>
<dbReference type="CDD" id="cd00842">
    <property type="entry name" value="MPP_ASMase"/>
    <property type="match status" value="1"/>
</dbReference>
<sequence>MTTYIKRNHWAIISLCLLLLCTVVSGAHVSVPLNVYADLSLSTEVQEGNKVQPNNDVSSSTDNLHLNSVLSATDEVQKWHAKKKANVLLDLWTRISSHFDVKEIIAGLKAGKHSPVTCFACKFGVSLVQHIVEKEKNEEDVASLVKIICNFFKIESARVCQGVTRVFQGEVLYVFERLVLSPQEVCGLILGDTCSPVYNPYHNWTVPLTPFPKPPVKPVPPPKTGAPTTRVLHLSDTHFDPYYKEGNNAECGEPLCCRITDGPALDPSKAAGKWGDYRSCDTPLRTLEHMLKHIRDNHKVDYVLWTGDIPPHDVWNTSQSEQIFLLKSVTQLMNKYLKNVPIFSAIGNHESSPVNSFPMPQITGKYDISWLYDEIAKAWAPWVPRGAETTIKKGAYFSVKVNPGLKIISINTNYCNNQNWWLLLNSTDPAEELQWLIQELQASELIGEKVHIIGHIPPGTGSCLQVWSDNYYRIINRFESTVVAQFYGHTHSDEFEVFYDTETLKRPTNIAYIGPSVTTFGSGNPAFRIYTVDGNYAGSSRVVLDHETYFLNITEANLFNQPTWRKMYSAKEQLEMKSLLPHDWNALIQRFESNDALFQQFYGYYRKMSDYHSEPCTGDCKKNMLCNLRSGRSHDSSLCNAGQ</sequence>
<dbReference type="InterPro" id="IPR011001">
    <property type="entry name" value="Saposin-like"/>
</dbReference>
<accession>A0ABM1S0Y8</accession>
<dbReference type="Pfam" id="PF00149">
    <property type="entry name" value="Metallophos"/>
    <property type="match status" value="1"/>
</dbReference>
<evidence type="ECO:0000256" key="10">
    <source>
        <dbReference type="ARBA" id="ARBA00023180"/>
    </source>
</evidence>
<dbReference type="Proteomes" id="UP000694941">
    <property type="component" value="Unplaced"/>
</dbReference>
<comment type="cofactor">
    <cofactor evidence="1">
        <name>Zn(2+)</name>
        <dbReference type="ChEBI" id="CHEBI:29105"/>
    </cofactor>
</comment>
<keyword evidence="6 14" id="KW-0732">Signal</keyword>
<dbReference type="InterPro" id="IPR041805">
    <property type="entry name" value="ASMase/PPN1_MPP"/>
</dbReference>
<evidence type="ECO:0000256" key="1">
    <source>
        <dbReference type="ARBA" id="ARBA00001947"/>
    </source>
</evidence>
<keyword evidence="11 13" id="KW-0326">Glycosidase</keyword>
<feature type="signal peptide" evidence="14">
    <location>
        <begin position="1"/>
        <end position="26"/>
    </location>
</feature>
<dbReference type="Gene3D" id="1.10.225.10">
    <property type="entry name" value="Saposin-like"/>
    <property type="match status" value="1"/>
</dbReference>
<dbReference type="EC" id="3.1.4.12" evidence="13"/>
<dbReference type="RefSeq" id="XP_022237290.1">
    <property type="nucleotide sequence ID" value="XM_022381582.1"/>
</dbReference>
<dbReference type="PANTHER" id="PTHR10340">
    <property type="entry name" value="SPHINGOMYELIN PHOSPHODIESTERASE"/>
    <property type="match status" value="1"/>
</dbReference>
<evidence type="ECO:0000256" key="4">
    <source>
        <dbReference type="ARBA" id="ARBA00022525"/>
    </source>
</evidence>
<evidence type="ECO:0000313" key="19">
    <source>
        <dbReference type="RefSeq" id="XP_022237290.1"/>
    </source>
</evidence>
<evidence type="ECO:0000256" key="8">
    <source>
        <dbReference type="ARBA" id="ARBA00022833"/>
    </source>
</evidence>
<dbReference type="InterPro" id="IPR011160">
    <property type="entry name" value="Sphingomy_PDE"/>
</dbReference>
<evidence type="ECO:0000256" key="3">
    <source>
        <dbReference type="ARBA" id="ARBA00008234"/>
    </source>
</evidence>
<dbReference type="Pfam" id="PF19272">
    <property type="entry name" value="ASMase_C"/>
    <property type="match status" value="1"/>
</dbReference>
<evidence type="ECO:0000256" key="2">
    <source>
        <dbReference type="ARBA" id="ARBA00004613"/>
    </source>
</evidence>
<dbReference type="InterPro" id="IPR008139">
    <property type="entry name" value="SaposinB_dom"/>
</dbReference>
<dbReference type="PIRSF" id="PIRSF000948">
    <property type="entry name" value="Sphingomy_PDE"/>
    <property type="match status" value="1"/>
</dbReference>
<keyword evidence="16" id="KW-1185">Reference proteome</keyword>
<dbReference type="RefSeq" id="XP_013794032.2">
    <property type="nucleotide sequence ID" value="XM_013938578.2"/>
</dbReference>
<evidence type="ECO:0000256" key="14">
    <source>
        <dbReference type="SAM" id="SignalP"/>
    </source>
</evidence>
<comment type="subcellular location">
    <subcellularLocation>
        <location evidence="2">Secreted</location>
    </subcellularLocation>
</comment>
<dbReference type="SMART" id="SM00741">
    <property type="entry name" value="SapB"/>
    <property type="match status" value="1"/>
</dbReference>
<dbReference type="Gene3D" id="3.60.21.10">
    <property type="match status" value="2"/>
</dbReference>
<dbReference type="RefSeq" id="XP_022237291.1">
    <property type="nucleotide sequence ID" value="XM_022381583.1"/>
</dbReference>
<protein>
    <recommendedName>
        <fullName evidence="13">Sphingomyelin phosphodiesterase</fullName>
        <ecNumber evidence="13">3.1.4.12</ecNumber>
    </recommendedName>
</protein>
<feature type="domain" description="Saposin B-type" evidence="15">
    <location>
        <begin position="114"/>
        <end position="198"/>
    </location>
</feature>
<keyword evidence="7 13" id="KW-0378">Hydrolase</keyword>
<evidence type="ECO:0000256" key="11">
    <source>
        <dbReference type="ARBA" id="ARBA00023295"/>
    </source>
</evidence>
<dbReference type="PROSITE" id="PS50015">
    <property type="entry name" value="SAP_B"/>
    <property type="match status" value="1"/>
</dbReference>
<evidence type="ECO:0000259" key="15">
    <source>
        <dbReference type="PROSITE" id="PS50015"/>
    </source>
</evidence>
<evidence type="ECO:0000313" key="20">
    <source>
        <dbReference type="RefSeq" id="XP_022237291.1"/>
    </source>
</evidence>